<evidence type="ECO:0000313" key="3">
    <source>
        <dbReference type="Proteomes" id="UP000635606"/>
    </source>
</evidence>
<dbReference type="AlphaFoldDB" id="A0A8J3ZPC3"/>
<accession>A0A8J3ZPC3</accession>
<comment type="caution">
    <text evidence="2">The sequence shown here is derived from an EMBL/GenBank/DDBJ whole genome shotgun (WGS) entry which is preliminary data.</text>
</comment>
<keyword evidence="3" id="KW-1185">Reference proteome</keyword>
<evidence type="ECO:0000259" key="1">
    <source>
        <dbReference type="Pfam" id="PF03432"/>
    </source>
</evidence>
<dbReference type="EMBL" id="BOPH01000034">
    <property type="protein sequence ID" value="GIJ67924.1"/>
    <property type="molecule type" value="Genomic_DNA"/>
</dbReference>
<dbReference type="Pfam" id="PF03432">
    <property type="entry name" value="Relaxase"/>
    <property type="match status" value="1"/>
</dbReference>
<feature type="domain" description="MobA/VirD2-like nuclease" evidence="1">
    <location>
        <begin position="80"/>
        <end position="169"/>
    </location>
</feature>
<reference evidence="2" key="1">
    <citation type="submission" date="2021-01" db="EMBL/GenBank/DDBJ databases">
        <title>Whole genome shotgun sequence of Virgisporangium ochraceum NBRC 16418.</title>
        <authorList>
            <person name="Komaki H."/>
            <person name="Tamura T."/>
        </authorList>
    </citation>
    <scope>NUCLEOTIDE SEQUENCE</scope>
    <source>
        <strain evidence="2">NBRC 16418</strain>
    </source>
</reference>
<organism evidence="2 3">
    <name type="scientific">Virgisporangium ochraceum</name>
    <dbReference type="NCBI Taxonomy" id="65505"/>
    <lineage>
        <taxon>Bacteria</taxon>
        <taxon>Bacillati</taxon>
        <taxon>Actinomycetota</taxon>
        <taxon>Actinomycetes</taxon>
        <taxon>Micromonosporales</taxon>
        <taxon>Micromonosporaceae</taxon>
        <taxon>Virgisporangium</taxon>
    </lineage>
</organism>
<evidence type="ECO:0000313" key="2">
    <source>
        <dbReference type="EMBL" id="GIJ67924.1"/>
    </source>
</evidence>
<gene>
    <name evidence="2" type="ORF">Voc01_028410</name>
</gene>
<protein>
    <submittedName>
        <fullName evidence="2">Mobilization protein</fullName>
    </submittedName>
</protein>
<name>A0A8J3ZPC3_9ACTN</name>
<proteinExistence type="predicted"/>
<dbReference type="Proteomes" id="UP000635606">
    <property type="component" value="Unassembled WGS sequence"/>
</dbReference>
<dbReference type="InterPro" id="IPR005094">
    <property type="entry name" value="Endonuclease_MobA/VirD2"/>
</dbReference>
<sequence length="469" mass="51735">MIPAIHDRGRNVHGLVAYLYGPGRREEHRNPHLIAAWTGPQQLPWLEPTCDSNGRHDVTRLARLLRQPVNAAAHPPPLTVWHTSIRNHITDRPLTDEQWAHIAAEIMNAVGLAPHGDPNAVRWAAIRHAEDHIHLVATLVRQDGATAWAWNERYNAQAAARRLEREFGLYRVGPADHTAHRYPGAAEQNKTRRLGHRDVPRDRLRREVRAAVAAATDERSFVTALQAAGVLVRLRHSTTNPGDVTGYAVGLPHHCTAAGDTIWYGGGRLAPDLTLPRLRQRWGRPVPNRPATNRGLLENVRDALVAARQDMATWSDIDPDRAAATAVHGSDVLSALSAMAGRGQLTRASDLLDRAARAGCRDRTPYTLVGANLRSVGRLLSSVGRLRMARETRSLLEMLEMVAAFADTLAALRRAQIRLHQANAAHAAAVELRTVATRMSAQYFLQPPLPIAAGWPNIGGQPAHRRPRR</sequence>